<reference evidence="2" key="1">
    <citation type="journal article" date="2019" name="Int. J. Syst. Evol. Microbiol.">
        <title>The Global Catalogue of Microorganisms (GCM) 10K type strain sequencing project: providing services to taxonomists for standard genome sequencing and annotation.</title>
        <authorList>
            <consortium name="The Broad Institute Genomics Platform"/>
            <consortium name="The Broad Institute Genome Sequencing Center for Infectious Disease"/>
            <person name="Wu L."/>
            <person name="Ma J."/>
        </authorList>
    </citation>
    <scope>NUCLEOTIDE SEQUENCE [LARGE SCALE GENOMIC DNA]</scope>
    <source>
        <strain evidence="2">CGMCC 1.3240</strain>
    </source>
</reference>
<dbReference type="RefSeq" id="WP_379190074.1">
    <property type="nucleotide sequence ID" value="NZ_JBHSOW010000076.1"/>
</dbReference>
<protein>
    <submittedName>
        <fullName evidence="1">Uncharacterized protein</fullName>
    </submittedName>
</protein>
<comment type="caution">
    <text evidence="1">The sequence shown here is derived from an EMBL/GenBank/DDBJ whole genome shotgun (WGS) entry which is preliminary data.</text>
</comment>
<organism evidence="1 2">
    <name type="scientific">Paenibacillus solisilvae</name>
    <dbReference type="NCBI Taxonomy" id="2486751"/>
    <lineage>
        <taxon>Bacteria</taxon>
        <taxon>Bacillati</taxon>
        <taxon>Bacillota</taxon>
        <taxon>Bacilli</taxon>
        <taxon>Bacillales</taxon>
        <taxon>Paenibacillaceae</taxon>
        <taxon>Paenibacillus</taxon>
    </lineage>
</organism>
<sequence length="44" mass="4835">MKKQPASHHLAEAKVVRCFGKQSGNADLYSGFSRGNPDVVRHPI</sequence>
<keyword evidence="2" id="KW-1185">Reference proteome</keyword>
<name>A0ABW0W355_9BACL</name>
<accession>A0ABW0W355</accession>
<dbReference type="EMBL" id="JBHSOW010000076">
    <property type="protein sequence ID" value="MFC5651449.1"/>
    <property type="molecule type" value="Genomic_DNA"/>
</dbReference>
<evidence type="ECO:0000313" key="2">
    <source>
        <dbReference type="Proteomes" id="UP001596047"/>
    </source>
</evidence>
<evidence type="ECO:0000313" key="1">
    <source>
        <dbReference type="EMBL" id="MFC5651449.1"/>
    </source>
</evidence>
<proteinExistence type="predicted"/>
<dbReference type="Proteomes" id="UP001596047">
    <property type="component" value="Unassembled WGS sequence"/>
</dbReference>
<gene>
    <name evidence="1" type="ORF">ACFPYJ_20500</name>
</gene>